<dbReference type="EMBL" id="CP022423">
    <property type="protein sequence ID" value="ASM76408.1"/>
    <property type="molecule type" value="Genomic_DNA"/>
</dbReference>
<dbReference type="Proteomes" id="UP000199729">
    <property type="component" value="Chromosome"/>
</dbReference>
<evidence type="ECO:0008006" key="4">
    <source>
        <dbReference type="Google" id="ProtNLM"/>
    </source>
</evidence>
<gene>
    <name evidence="2" type="ORF">VITFI_CDS0629</name>
</gene>
<dbReference type="AlphaFoldDB" id="A0A221KBL4"/>
<accession>A0A221KBL4</accession>
<protein>
    <recommendedName>
        <fullName evidence="4">Sulfate transporter</fullName>
    </recommendedName>
</protein>
<dbReference type="RefSeq" id="WP_089415774.1">
    <property type="nucleotide sequence ID" value="NZ_CP022423.1"/>
</dbReference>
<organism evidence="2 3">
    <name type="scientific">Vitreoscilla filiformis</name>
    <dbReference type="NCBI Taxonomy" id="63"/>
    <lineage>
        <taxon>Bacteria</taxon>
        <taxon>Pseudomonadati</taxon>
        <taxon>Pseudomonadota</taxon>
        <taxon>Betaproteobacteria</taxon>
        <taxon>Neisseriales</taxon>
        <taxon>Neisseriaceae</taxon>
        <taxon>Vitreoscilla</taxon>
    </lineage>
</organism>
<feature type="compositionally biased region" description="Polar residues" evidence="1">
    <location>
        <begin position="1"/>
        <end position="10"/>
    </location>
</feature>
<evidence type="ECO:0000313" key="2">
    <source>
        <dbReference type="EMBL" id="ASM76408.1"/>
    </source>
</evidence>
<sequence length="212" mass="24068">MTNFHTQTGQPIEPGYRENARGQLVRESGMTEIEKLGDELTGSIAAEWLDLQARTRALKRRIFAEMAALAEVAASQHKVTLGGDKGNMTIRTYNGKFKVERSAQEFLVFDENVMAAKQLLEEFVEEKTDGVDPDLVVVLDRTFRRGEDGRLSVQRLTELLTYGIKHPKWAQAMDIINEAMRVGGVRSYVRLHRRVEGRFDKYESVPLDIAKL</sequence>
<evidence type="ECO:0000313" key="3">
    <source>
        <dbReference type="Proteomes" id="UP000199729"/>
    </source>
</evidence>
<keyword evidence="3" id="KW-1185">Reference proteome</keyword>
<dbReference type="OrthoDB" id="7554786at2"/>
<dbReference type="InterPro" id="IPR021505">
    <property type="entry name" value="Phage_B3_Orf6"/>
</dbReference>
<dbReference type="KEGG" id="vff:VITFI_CDS0629"/>
<dbReference type="Pfam" id="PF11363">
    <property type="entry name" value="DUF3164"/>
    <property type="match status" value="1"/>
</dbReference>
<evidence type="ECO:0000256" key="1">
    <source>
        <dbReference type="SAM" id="MobiDB-lite"/>
    </source>
</evidence>
<reference evidence="2 3" key="1">
    <citation type="submission" date="2017-07" db="EMBL/GenBank/DDBJ databases">
        <title>Complete Genome Sequence of the cosmetic ferment Vitreoscilla filiformis (ATCC15551).</title>
        <authorList>
            <person name="Contreras S."/>
            <person name="Sagory-Zalkind P."/>
            <person name="Blanquart H."/>
            <person name="Iltis A."/>
            <person name="Morand S.C."/>
        </authorList>
    </citation>
    <scope>NUCLEOTIDE SEQUENCE [LARGE SCALE GENOMIC DNA]</scope>
    <source>
        <strain evidence="2 3">ATCC 15551</strain>
    </source>
</reference>
<name>A0A221KBL4_VITFI</name>
<proteinExistence type="predicted"/>
<feature type="region of interest" description="Disordered" evidence="1">
    <location>
        <begin position="1"/>
        <end position="20"/>
    </location>
</feature>